<keyword evidence="3 5" id="KW-0378">Hydrolase</keyword>
<name>A0A370H0N4_9NOCA</name>
<evidence type="ECO:0000313" key="6">
    <source>
        <dbReference type="EMBL" id="RDI49570.1"/>
    </source>
</evidence>
<dbReference type="Pfam" id="PF02245">
    <property type="entry name" value="Pur_DNA_glyco"/>
    <property type="match status" value="1"/>
</dbReference>
<dbReference type="NCBIfam" id="NF002003">
    <property type="entry name" value="PRK00802.1-3"/>
    <property type="match status" value="1"/>
</dbReference>
<evidence type="ECO:0000256" key="3">
    <source>
        <dbReference type="ARBA" id="ARBA00022801"/>
    </source>
</evidence>
<keyword evidence="7" id="KW-1185">Reference proteome</keyword>
<protein>
    <recommendedName>
        <fullName evidence="5">Putative 3-methyladenine DNA glycosylase</fullName>
        <ecNumber evidence="5">3.2.2.-</ecNumber>
    </recommendedName>
</protein>
<dbReference type="OrthoDB" id="9794313at2"/>
<dbReference type="GO" id="GO:0003905">
    <property type="term" value="F:alkylbase DNA N-glycosylase activity"/>
    <property type="evidence" value="ECO:0007669"/>
    <property type="project" value="InterPro"/>
</dbReference>
<dbReference type="HAMAP" id="MF_00527">
    <property type="entry name" value="3MGH"/>
    <property type="match status" value="1"/>
</dbReference>
<dbReference type="CDD" id="cd00540">
    <property type="entry name" value="AAG"/>
    <property type="match status" value="1"/>
</dbReference>
<gene>
    <name evidence="6" type="ORF">DFR68_1064</name>
</gene>
<keyword evidence="4 5" id="KW-0234">DNA repair</keyword>
<dbReference type="InterPro" id="IPR003180">
    <property type="entry name" value="MPG"/>
</dbReference>
<sequence>MTCGLGQWTAVSAEELAVEPLEAARRLLGATLWSGPVGVRIVEVEAYGGDPAGPWHDPAAHSGRGRTPRNAVMFGPPGVLYVYFSYGMHTCVNVTSGPDGIASAVLIRAGEVIAGHETARARRPAARTDAALARGPGNLGSALGITLADYGTHLFDPKSPIRLELGPEIAAAGAIGAGPRVGVSLAADRPWRLWLQDSAAVSAYRRSPRAPRAERSA</sequence>
<proteinExistence type="inferred from homology"/>
<dbReference type="EC" id="3.2.2.-" evidence="5"/>
<reference evidence="6 7" key="1">
    <citation type="submission" date="2018-07" db="EMBL/GenBank/DDBJ databases">
        <title>Genomic Encyclopedia of Type Strains, Phase IV (KMG-IV): sequencing the most valuable type-strain genomes for metagenomic binning, comparative biology and taxonomic classification.</title>
        <authorList>
            <person name="Goeker M."/>
        </authorList>
    </citation>
    <scope>NUCLEOTIDE SEQUENCE [LARGE SCALE GENOMIC DNA]</scope>
    <source>
        <strain evidence="6 7">DSM 44952</strain>
    </source>
</reference>
<evidence type="ECO:0000313" key="7">
    <source>
        <dbReference type="Proteomes" id="UP000255355"/>
    </source>
</evidence>
<dbReference type="Gene3D" id="3.10.300.10">
    <property type="entry name" value="Methylpurine-DNA glycosylase (MPG)"/>
    <property type="match status" value="1"/>
</dbReference>
<dbReference type="AlphaFoldDB" id="A0A370H0N4"/>
<evidence type="ECO:0000256" key="2">
    <source>
        <dbReference type="ARBA" id="ARBA00022763"/>
    </source>
</evidence>
<dbReference type="NCBIfam" id="TIGR00567">
    <property type="entry name" value="3mg"/>
    <property type="match status" value="1"/>
</dbReference>
<dbReference type="InterPro" id="IPR011034">
    <property type="entry name" value="Formyl_transferase-like_C_sf"/>
</dbReference>
<dbReference type="GO" id="GO:0006284">
    <property type="term" value="P:base-excision repair"/>
    <property type="evidence" value="ECO:0007669"/>
    <property type="project" value="InterPro"/>
</dbReference>
<dbReference type="InterPro" id="IPR036995">
    <property type="entry name" value="MPG_sf"/>
</dbReference>
<comment type="caution">
    <text evidence="6">The sequence shown here is derived from an EMBL/GenBank/DDBJ whole genome shotgun (WGS) entry which is preliminary data.</text>
</comment>
<comment type="similarity">
    <text evidence="1 5">Belongs to the DNA glycosylase MPG family.</text>
</comment>
<dbReference type="PANTHER" id="PTHR10429">
    <property type="entry name" value="DNA-3-METHYLADENINE GLYCOSYLASE"/>
    <property type="match status" value="1"/>
</dbReference>
<organism evidence="6 7">
    <name type="scientific">Nocardia mexicana</name>
    <dbReference type="NCBI Taxonomy" id="279262"/>
    <lineage>
        <taxon>Bacteria</taxon>
        <taxon>Bacillati</taxon>
        <taxon>Actinomycetota</taxon>
        <taxon>Actinomycetes</taxon>
        <taxon>Mycobacteriales</taxon>
        <taxon>Nocardiaceae</taxon>
        <taxon>Nocardia</taxon>
    </lineage>
</organism>
<evidence type="ECO:0000256" key="5">
    <source>
        <dbReference type="HAMAP-Rule" id="MF_00527"/>
    </source>
</evidence>
<dbReference type="EMBL" id="QQAZ01000006">
    <property type="protein sequence ID" value="RDI49570.1"/>
    <property type="molecule type" value="Genomic_DNA"/>
</dbReference>
<dbReference type="STRING" id="1210089.GCA_001613165_06449"/>
<keyword evidence="2 5" id="KW-0227">DNA damage</keyword>
<evidence type="ECO:0000256" key="1">
    <source>
        <dbReference type="ARBA" id="ARBA00009232"/>
    </source>
</evidence>
<dbReference type="SUPFAM" id="SSF50486">
    <property type="entry name" value="FMT C-terminal domain-like"/>
    <property type="match status" value="1"/>
</dbReference>
<accession>A0A370H0N4</accession>
<evidence type="ECO:0000256" key="4">
    <source>
        <dbReference type="ARBA" id="ARBA00023204"/>
    </source>
</evidence>
<dbReference type="GO" id="GO:0003677">
    <property type="term" value="F:DNA binding"/>
    <property type="evidence" value="ECO:0007669"/>
    <property type="project" value="InterPro"/>
</dbReference>
<dbReference type="Proteomes" id="UP000255355">
    <property type="component" value="Unassembled WGS sequence"/>
</dbReference>
<dbReference type="PANTHER" id="PTHR10429:SF0">
    <property type="entry name" value="DNA-3-METHYLADENINE GLYCOSYLASE"/>
    <property type="match status" value="1"/>
</dbReference>